<evidence type="ECO:0000313" key="1">
    <source>
        <dbReference type="EMBL" id="PPR02242.1"/>
    </source>
</evidence>
<evidence type="ECO:0000313" key="2">
    <source>
        <dbReference type="Proteomes" id="UP000284842"/>
    </source>
</evidence>
<protein>
    <submittedName>
        <fullName evidence="1">Uncharacterized protein</fullName>
    </submittedName>
</protein>
<dbReference type="OrthoDB" id="3221235at2759"/>
<dbReference type="InParanoid" id="A0A409YGX7"/>
<proteinExistence type="predicted"/>
<dbReference type="EMBL" id="NHTK01001180">
    <property type="protein sequence ID" value="PPR02242.1"/>
    <property type="molecule type" value="Genomic_DNA"/>
</dbReference>
<dbReference type="Proteomes" id="UP000284842">
    <property type="component" value="Unassembled WGS sequence"/>
</dbReference>
<dbReference type="AlphaFoldDB" id="A0A409YGX7"/>
<comment type="caution">
    <text evidence="1">The sequence shown here is derived from an EMBL/GenBank/DDBJ whole genome shotgun (WGS) entry which is preliminary data.</text>
</comment>
<organism evidence="1 2">
    <name type="scientific">Panaeolus cyanescens</name>
    <dbReference type="NCBI Taxonomy" id="181874"/>
    <lineage>
        <taxon>Eukaryota</taxon>
        <taxon>Fungi</taxon>
        <taxon>Dikarya</taxon>
        <taxon>Basidiomycota</taxon>
        <taxon>Agaricomycotina</taxon>
        <taxon>Agaricomycetes</taxon>
        <taxon>Agaricomycetidae</taxon>
        <taxon>Agaricales</taxon>
        <taxon>Agaricineae</taxon>
        <taxon>Galeropsidaceae</taxon>
        <taxon>Panaeolus</taxon>
    </lineage>
</organism>
<dbReference type="Gene3D" id="1.20.1280.50">
    <property type="match status" value="1"/>
</dbReference>
<gene>
    <name evidence="1" type="ORF">CVT24_011491</name>
</gene>
<keyword evidence="2" id="KW-1185">Reference proteome</keyword>
<name>A0A409YGX7_9AGAR</name>
<reference evidence="1 2" key="1">
    <citation type="journal article" date="2018" name="Evol. Lett.">
        <title>Horizontal gene cluster transfer increased hallucinogenic mushroom diversity.</title>
        <authorList>
            <person name="Reynolds H.T."/>
            <person name="Vijayakumar V."/>
            <person name="Gluck-Thaler E."/>
            <person name="Korotkin H.B."/>
            <person name="Matheny P.B."/>
            <person name="Slot J.C."/>
        </authorList>
    </citation>
    <scope>NUCLEOTIDE SEQUENCE [LARGE SCALE GENOMIC DNA]</scope>
    <source>
        <strain evidence="1 2">2629</strain>
    </source>
</reference>
<sequence>MFTLPQLCGQWDPHVVDLSKAMALRYSDVLAGNDPPTDDALGYLKHDLTPLNNELQDIDRSITILKLTLASLTKQKGHMLNFLAAFDAISTPIRRIPDEILEEIFYVCLPTHRNPMPITSESPLLLTLVCKKWRKLALGSQRLWSKIHVAVTGGGSFDQLDRWALTLGRIRTWLNLSHNLPLSISMKATIQREGRCITRQQWLRMQHNALLLLLDNAYRCRSLEIKCPYGTHDTLLDMISKKSISFPLLRDLRVQATHIYEYFAEIEDEDSPIRFREGEVFEKPLYAWLSTAPSLSEVCLSQETRFGLPPPSPLHLQKPWLIIYQVCLRKTPPALGW</sequence>
<accession>A0A409YGX7</accession>